<dbReference type="Gene3D" id="1.40.20.10">
    <property type="entry name" value="CHAD domain"/>
    <property type="match status" value="1"/>
</dbReference>
<reference evidence="2" key="1">
    <citation type="submission" date="2017-08" db="EMBL/GenBank/DDBJ databases">
        <title>Microbulbifer marisrubri sp. nov., a halophilic alphaproteobacterium isolated from marine sediment of the Yellow Sea, China.</title>
        <authorList>
            <person name="Zhang G."/>
            <person name="Xiong Q."/>
        </authorList>
    </citation>
    <scope>NUCLEOTIDE SEQUENCE [LARGE SCALE GENOMIC DNA]</scope>
    <source>
        <strain evidence="2">WRN-8</strain>
    </source>
</reference>
<comment type="caution">
    <text evidence="2">The sequence shown here is derived from an EMBL/GenBank/DDBJ whole genome shotgun (WGS) entry which is preliminary data.</text>
</comment>
<proteinExistence type="predicted"/>
<dbReference type="Pfam" id="PF05235">
    <property type="entry name" value="CHAD"/>
    <property type="match status" value="1"/>
</dbReference>
<dbReference type="InterPro" id="IPR007899">
    <property type="entry name" value="CHAD_dom"/>
</dbReference>
<dbReference type="InterPro" id="IPR038186">
    <property type="entry name" value="CHAD_dom_sf"/>
</dbReference>
<protein>
    <submittedName>
        <fullName evidence="2">CHAD domain-containing protein</fullName>
    </submittedName>
</protein>
<gene>
    <name evidence="2" type="ORF">AWR36_008725</name>
</gene>
<feature type="domain" description="CHAD" evidence="1">
    <location>
        <begin position="17"/>
        <end position="278"/>
    </location>
</feature>
<dbReference type="PANTHER" id="PTHR39339">
    <property type="entry name" value="SLR1444 PROTEIN"/>
    <property type="match status" value="1"/>
</dbReference>
<organism evidence="2 3">
    <name type="scientific">Microbulbifer flavimaris</name>
    <dbReference type="NCBI Taxonomy" id="1781068"/>
    <lineage>
        <taxon>Bacteria</taxon>
        <taxon>Pseudomonadati</taxon>
        <taxon>Pseudomonadota</taxon>
        <taxon>Gammaproteobacteria</taxon>
        <taxon>Cellvibrionales</taxon>
        <taxon>Microbulbiferaceae</taxon>
        <taxon>Microbulbifer</taxon>
    </lineage>
</organism>
<keyword evidence="3" id="KW-1185">Reference proteome</keyword>
<dbReference type="Proteomes" id="UP000218427">
    <property type="component" value="Unassembled WGS sequence"/>
</dbReference>
<evidence type="ECO:0000259" key="1">
    <source>
        <dbReference type="PROSITE" id="PS51708"/>
    </source>
</evidence>
<sequence>MATNGTASYMSYSFKAKKPPRENLHKIAQSQVFLATSELAELPDEKAVHQVRKRCKKMRALLRLIRYKADGLYRYENAQFRILANTLSGSRDAVSLRDALLKLAPAKYPQIEAFLVQRAEYKSDEQALEDATLQLQQAAQRIEEWPLRSLRWKHARKGYVKGYRRARKAMKEAFAEDSPERFHEFRKRVKDHWYQSRLLAERHRTRVGRRQKPLKKLAKALGDWRDLHLLCTFLAPKSDQFSGELIALLDCANSRSDELRQEIECLAGALFDSKRFEW</sequence>
<name>A0ABX4I2R6_9GAMM</name>
<dbReference type="RefSeq" id="WP_082679497.1">
    <property type="nucleotide sequence ID" value="NZ_LRFG02000002.1"/>
</dbReference>
<dbReference type="SMART" id="SM00880">
    <property type="entry name" value="CHAD"/>
    <property type="match status" value="1"/>
</dbReference>
<evidence type="ECO:0000313" key="3">
    <source>
        <dbReference type="Proteomes" id="UP000218427"/>
    </source>
</evidence>
<evidence type="ECO:0000313" key="2">
    <source>
        <dbReference type="EMBL" id="PCO06063.1"/>
    </source>
</evidence>
<dbReference type="PANTHER" id="PTHR39339:SF1">
    <property type="entry name" value="CHAD DOMAIN-CONTAINING PROTEIN"/>
    <property type="match status" value="1"/>
</dbReference>
<dbReference type="PROSITE" id="PS51708">
    <property type="entry name" value="CHAD"/>
    <property type="match status" value="1"/>
</dbReference>
<dbReference type="EMBL" id="LRFG02000002">
    <property type="protein sequence ID" value="PCO06063.1"/>
    <property type="molecule type" value="Genomic_DNA"/>
</dbReference>
<accession>A0ABX4I2R6</accession>